<organism evidence="2 3">
    <name type="scientific">Elysia crispata</name>
    <name type="common">lettuce slug</name>
    <dbReference type="NCBI Taxonomy" id="231223"/>
    <lineage>
        <taxon>Eukaryota</taxon>
        <taxon>Metazoa</taxon>
        <taxon>Spiralia</taxon>
        <taxon>Lophotrochozoa</taxon>
        <taxon>Mollusca</taxon>
        <taxon>Gastropoda</taxon>
        <taxon>Heterobranchia</taxon>
        <taxon>Euthyneura</taxon>
        <taxon>Panpulmonata</taxon>
        <taxon>Sacoglossa</taxon>
        <taxon>Placobranchoidea</taxon>
        <taxon>Plakobranchidae</taxon>
        <taxon>Elysia</taxon>
    </lineage>
</organism>
<protein>
    <submittedName>
        <fullName evidence="2">Uncharacterized protein</fullName>
    </submittedName>
</protein>
<evidence type="ECO:0000256" key="1">
    <source>
        <dbReference type="SAM" id="SignalP"/>
    </source>
</evidence>
<feature type="signal peptide" evidence="1">
    <location>
        <begin position="1"/>
        <end position="22"/>
    </location>
</feature>
<comment type="caution">
    <text evidence="2">The sequence shown here is derived from an EMBL/GenBank/DDBJ whole genome shotgun (WGS) entry which is preliminary data.</text>
</comment>
<dbReference type="Proteomes" id="UP001283361">
    <property type="component" value="Unassembled WGS sequence"/>
</dbReference>
<keyword evidence="1" id="KW-0732">Signal</keyword>
<sequence length="1053" mass="119422">MNQISHVLTLMVLSLLRKLVQNISELSATSHIVGARTGSKHIRTVCHKSYCWSSNWFKTYQNCLPQVVLLELELVQKISELSATSRIVGARTGPKHIRTVCHKSYCWSSNWSKTYQNCLPQVILLELELVQNISELSATSHIVGARTGPKHIRTVCHKSYCWSSNWSKTYQNCLPQVILLELELVQNISELSATSHIVGARTGPKHIRTVCHKSYCWSSNWSKTYQNCLPQVILLELELVQNISELSATSHIVGARTGPKHIRTVCHKSYCWSSNWSKTYQNCLPQVILLELELVQNISELSATSHIVGARTGPKHIRTVCHKSYCWSSNWSKTYQNCLPQVILLELELVQNISELSATSHIVGARTGPKHIRTVCHKSYCWSSNWSKTYQNCLPQVILLELELVQNISELSATSHIVGARTGPKHIRTVCHKSYCWSSNWSKTYQNCLPQVILLELELVQNISELSATSHIVGARTGPKHIRTVCHKSYCWSSNWSKTYQNCLPQVILLELELVQNISELSATSHIVGARTGPKHIRTVCHKSYCWSSNWSKTYQNCLPQVILLELELVQNISELSATSHIVGARTGPKHIRTVCHKSYCWSSNWSKTYQNCLPQVILLELELVQNISELSATSHIVGARTGPKHIRTVCHKSYCWSSNWSKTYQNCLPQVILLELELVQNISELSATSHIVGARTGPKHIRTVCHKSYCWSSNWSKTYQNCLPQVILLELELVQNISELSDTIHIVGARTGPKHIRTVCHKSYCWSSNWSKTYQNCLPRVILLELELVQNISELSATSHIVGARTGPKHIRTVCHESYCWSSNWSKTYQNCLPRVILLELELVQNISELSATSHIVGARTGPKHIRTVCHESYCWSSNWSKTYQNCLPQVILLELELVQNISELSATSHIVGARTGPKHIRTVCHKSYCWSSNWSKTYQNCLPQVILLELELVQNISELSATSHIVGARTGPKHIRTVCHKSYCWSSNWSKTYQNCLPQVILLELELVQNISELSATSHIVGARTKRDWEFMTFINIIPKSLEIPIPYVSL</sequence>
<reference evidence="2" key="1">
    <citation type="journal article" date="2023" name="G3 (Bethesda)">
        <title>A reference genome for the long-term kleptoplast-retaining sea slug Elysia crispata morphotype clarki.</title>
        <authorList>
            <person name="Eastman K.E."/>
            <person name="Pendleton A.L."/>
            <person name="Shaikh M.A."/>
            <person name="Suttiyut T."/>
            <person name="Ogas R."/>
            <person name="Tomko P."/>
            <person name="Gavelis G."/>
            <person name="Widhalm J.R."/>
            <person name="Wisecaver J.H."/>
        </authorList>
    </citation>
    <scope>NUCLEOTIDE SEQUENCE</scope>
    <source>
        <strain evidence="2">ECLA1</strain>
    </source>
</reference>
<feature type="chain" id="PRO_5042170384" evidence="1">
    <location>
        <begin position="23"/>
        <end position="1053"/>
    </location>
</feature>
<gene>
    <name evidence="2" type="ORF">RRG08_021566</name>
</gene>
<accession>A0AAE1CEJ7</accession>
<dbReference type="AlphaFoldDB" id="A0AAE1CEJ7"/>
<proteinExistence type="predicted"/>
<evidence type="ECO:0000313" key="2">
    <source>
        <dbReference type="EMBL" id="KAK3690868.1"/>
    </source>
</evidence>
<keyword evidence="3" id="KW-1185">Reference proteome</keyword>
<dbReference type="EMBL" id="JAWDGP010008106">
    <property type="protein sequence ID" value="KAK3690868.1"/>
    <property type="molecule type" value="Genomic_DNA"/>
</dbReference>
<evidence type="ECO:0000313" key="3">
    <source>
        <dbReference type="Proteomes" id="UP001283361"/>
    </source>
</evidence>
<name>A0AAE1CEJ7_9GAST</name>